<feature type="transmembrane region" description="Helical" evidence="1">
    <location>
        <begin position="140"/>
        <end position="164"/>
    </location>
</feature>
<dbReference type="GO" id="GO:0016747">
    <property type="term" value="F:acyltransferase activity, transferring groups other than amino-acyl groups"/>
    <property type="evidence" value="ECO:0007669"/>
    <property type="project" value="InterPro"/>
</dbReference>
<name>A0A1X3GKI8_9BRAD</name>
<feature type="transmembrane region" description="Helical" evidence="1">
    <location>
        <begin position="257"/>
        <end position="276"/>
    </location>
</feature>
<dbReference type="AlphaFoldDB" id="A0A1X3GKI8"/>
<evidence type="ECO:0000259" key="2">
    <source>
        <dbReference type="Pfam" id="PF01757"/>
    </source>
</evidence>
<feature type="transmembrane region" description="Helical" evidence="1">
    <location>
        <begin position="64"/>
        <end position="82"/>
    </location>
</feature>
<feature type="transmembrane region" description="Helical" evidence="1">
    <location>
        <begin position="102"/>
        <end position="119"/>
    </location>
</feature>
<dbReference type="InterPro" id="IPR002656">
    <property type="entry name" value="Acyl_transf_3_dom"/>
</dbReference>
<dbReference type="Pfam" id="PF01757">
    <property type="entry name" value="Acyl_transf_3"/>
    <property type="match status" value="1"/>
</dbReference>
<keyword evidence="1" id="KW-1133">Transmembrane helix</keyword>
<evidence type="ECO:0000256" key="1">
    <source>
        <dbReference type="SAM" id="Phobius"/>
    </source>
</evidence>
<proteinExistence type="predicted"/>
<evidence type="ECO:0000313" key="3">
    <source>
        <dbReference type="EMBL" id="OSJ18064.1"/>
    </source>
</evidence>
<dbReference type="PANTHER" id="PTHR23028">
    <property type="entry name" value="ACETYLTRANSFERASE"/>
    <property type="match status" value="1"/>
</dbReference>
<dbReference type="PANTHER" id="PTHR23028:SF53">
    <property type="entry name" value="ACYL_TRANSF_3 DOMAIN-CONTAINING PROTEIN"/>
    <property type="match status" value="1"/>
</dbReference>
<organism evidence="3 4">
    <name type="scientific">Bradyrhizobium canariense</name>
    <dbReference type="NCBI Taxonomy" id="255045"/>
    <lineage>
        <taxon>Bacteria</taxon>
        <taxon>Pseudomonadati</taxon>
        <taxon>Pseudomonadota</taxon>
        <taxon>Alphaproteobacteria</taxon>
        <taxon>Hyphomicrobiales</taxon>
        <taxon>Nitrobacteraceae</taxon>
        <taxon>Bradyrhizobium</taxon>
    </lineage>
</organism>
<comment type="caution">
    <text evidence="3">The sequence shown here is derived from an EMBL/GenBank/DDBJ whole genome shotgun (WGS) entry which is preliminary data.</text>
</comment>
<reference evidence="3 4" key="1">
    <citation type="submission" date="2017-03" db="EMBL/GenBank/DDBJ databases">
        <title>Whole genome sequences of fourteen strains of Bradyrhizobium canariense and one strain of Bradyrhizobium japonicum isolated from Lupinus (Papilionoideae: Genisteae) species in Algeria.</title>
        <authorList>
            <person name="Crovadore J."/>
            <person name="Chekireb D."/>
            <person name="Brachmann A."/>
            <person name="Chablais R."/>
            <person name="Cochard B."/>
            <person name="Lefort F."/>
        </authorList>
    </citation>
    <scope>NUCLEOTIDE SEQUENCE [LARGE SCALE GENOMIC DNA]</scope>
    <source>
        <strain evidence="3 4">UBMA195</strain>
    </source>
</reference>
<feature type="transmembrane region" description="Helical" evidence="1">
    <location>
        <begin position="227"/>
        <end position="245"/>
    </location>
</feature>
<feature type="transmembrane region" description="Helical" evidence="1">
    <location>
        <begin position="360"/>
        <end position="382"/>
    </location>
</feature>
<gene>
    <name evidence="3" type="ORF">BSZ18_03065</name>
</gene>
<dbReference type="GO" id="GO:0016020">
    <property type="term" value="C:membrane"/>
    <property type="evidence" value="ECO:0007669"/>
    <property type="project" value="TreeGrafter"/>
</dbReference>
<feature type="domain" description="Acyltransferase 3" evidence="2">
    <location>
        <begin position="61"/>
        <end position="376"/>
    </location>
</feature>
<feature type="transmembrane region" description="Helical" evidence="1">
    <location>
        <begin position="288"/>
        <end position="314"/>
    </location>
</feature>
<dbReference type="EMBL" id="NAFI01000135">
    <property type="protein sequence ID" value="OSJ18064.1"/>
    <property type="molecule type" value="Genomic_DNA"/>
</dbReference>
<dbReference type="Proteomes" id="UP000193553">
    <property type="component" value="Unassembled WGS sequence"/>
</dbReference>
<feature type="transmembrane region" description="Helical" evidence="1">
    <location>
        <begin position="200"/>
        <end position="220"/>
    </location>
</feature>
<dbReference type="GO" id="GO:0000271">
    <property type="term" value="P:polysaccharide biosynthetic process"/>
    <property type="evidence" value="ECO:0007669"/>
    <property type="project" value="TreeGrafter"/>
</dbReference>
<sequence length="410" mass="46023">MALSTAERATSALAALSDPRPVVRLQNRARRIFARAEAMSAAWHTMTLGERLVACSGRPSGFDYLRITLAICVVIIHTGTTGYGIEGNNFFWETALRGISKMVVPMFFALSGFLVAGSLERSNTLTMFVGLRIIRIFPALTVEVLLSALILGPIFTNLTLWNYFSDPLFFKYLLNVTGHVSFYLPGVFTSNLEKTVNSQLWTVPFELYCYLTLSGLIVIGLRKRGSLVLFGVVGMAVFSVAYAVYKRGDEWYLLSKAIPGLSLVSTFLAGVALHLYRDKVRWSAEYGLASAIICYAGFQFVPGVDFFVFVPLAYLTVWMGLLNPPRNFFIEGADYSYGVYLYSFPIQQMVASFGSFYRQWFISLPISLTITTVFAAFSWHLIEKPFLSQKKILRKLEFRLHANTREKQPA</sequence>
<keyword evidence="1" id="KW-0812">Transmembrane</keyword>
<evidence type="ECO:0000313" key="4">
    <source>
        <dbReference type="Proteomes" id="UP000193553"/>
    </source>
</evidence>
<accession>A0A1X3GKI8</accession>
<dbReference type="InterPro" id="IPR050879">
    <property type="entry name" value="Acyltransferase_3"/>
</dbReference>
<keyword evidence="1" id="KW-0472">Membrane</keyword>
<protein>
    <recommendedName>
        <fullName evidence="2">Acyltransferase 3 domain-containing protein</fullName>
    </recommendedName>
</protein>